<dbReference type="InterPro" id="IPR010981">
    <property type="entry name" value="SinR/SinI_dimer_dom"/>
</dbReference>
<evidence type="ECO:0000313" key="2">
    <source>
        <dbReference type="EMBL" id="MBH0229677.1"/>
    </source>
</evidence>
<dbReference type="RefSeq" id="WP_197316272.1">
    <property type="nucleotide sequence ID" value="NZ_JADZSC010000001.1"/>
</dbReference>
<sequence length="69" mass="8456">MKQKENELNEEWLELVEYAMGSGRTKTEFQQFLKNKEKNMESAEWKNKTEKQKQYKNNVVLFPTDKYYI</sequence>
<evidence type="ECO:0000313" key="3">
    <source>
        <dbReference type="Proteomes" id="UP000614490"/>
    </source>
</evidence>
<accession>A0A931MUF8</accession>
<organism evidence="2 3">
    <name type="scientific">Halobacillus yeomjeoni</name>
    <dbReference type="NCBI Taxonomy" id="311194"/>
    <lineage>
        <taxon>Bacteria</taxon>
        <taxon>Bacillati</taxon>
        <taxon>Bacillota</taxon>
        <taxon>Bacilli</taxon>
        <taxon>Bacillales</taxon>
        <taxon>Bacillaceae</taxon>
        <taxon>Halobacillus</taxon>
    </lineage>
</organism>
<feature type="domain" description="Sin" evidence="1">
    <location>
        <begin position="1"/>
        <end position="37"/>
    </location>
</feature>
<dbReference type="PROSITE" id="PS51500">
    <property type="entry name" value="SIN"/>
    <property type="match status" value="1"/>
</dbReference>
<name>A0A931MUF8_9BACI</name>
<protein>
    <recommendedName>
        <fullName evidence="1">Sin domain-containing protein</fullName>
    </recommendedName>
</protein>
<proteinExistence type="predicted"/>
<dbReference type="EMBL" id="JADZSC010000001">
    <property type="protein sequence ID" value="MBH0229677.1"/>
    <property type="molecule type" value="Genomic_DNA"/>
</dbReference>
<comment type="caution">
    <text evidence="2">The sequence shown here is derived from an EMBL/GenBank/DDBJ whole genome shotgun (WGS) entry which is preliminary data.</text>
</comment>
<keyword evidence="3" id="KW-1185">Reference proteome</keyword>
<dbReference type="AlphaFoldDB" id="A0A931MUF8"/>
<gene>
    <name evidence="2" type="ORF">H0267_05550</name>
</gene>
<dbReference type="GO" id="GO:0006355">
    <property type="term" value="P:regulation of DNA-templated transcription"/>
    <property type="evidence" value="ECO:0007669"/>
    <property type="project" value="InterPro"/>
</dbReference>
<dbReference type="GO" id="GO:0046983">
    <property type="term" value="F:protein dimerization activity"/>
    <property type="evidence" value="ECO:0007669"/>
    <property type="project" value="InterPro"/>
</dbReference>
<reference evidence="2 3" key="1">
    <citation type="journal article" date="2005" name="Int. J. Syst. Evol. Microbiol.">
        <title>Halobacillus yeomjeoni sp. nov., isolated from a marine solar saltern in Korea.</title>
        <authorList>
            <person name="Yoon J.H."/>
            <person name="Kang S.J."/>
            <person name="Lee C.H."/>
            <person name="Oh H.W."/>
            <person name="Oh T.K."/>
        </authorList>
    </citation>
    <scope>NUCLEOTIDE SEQUENCE [LARGE SCALE GENOMIC DNA]</scope>
    <source>
        <strain evidence="2 3">KCTC 3957</strain>
    </source>
</reference>
<dbReference type="Proteomes" id="UP000614490">
    <property type="component" value="Unassembled WGS sequence"/>
</dbReference>
<dbReference type="SUPFAM" id="SSF47406">
    <property type="entry name" value="SinR repressor dimerisation domain-like"/>
    <property type="match status" value="1"/>
</dbReference>
<dbReference type="InterPro" id="IPR036281">
    <property type="entry name" value="SinR/SinI_dimer_dom_sf"/>
</dbReference>
<evidence type="ECO:0000259" key="1">
    <source>
        <dbReference type="PROSITE" id="PS51500"/>
    </source>
</evidence>